<keyword evidence="2" id="KW-1185">Reference proteome</keyword>
<accession>A9WP90</accession>
<name>A9WP90_RENSM</name>
<sequence length="71" mass="7411">MLAAGACKEAALKQVQAEGLISDQLTAQTLHLMISALVTQAVFQLQPGHGTAERKSLRASVLTAVGLLSRP</sequence>
<gene>
    <name evidence="1" type="ordered locus">RSal33209_1127</name>
</gene>
<protein>
    <recommendedName>
        <fullName evidence="3">Transcriptional regulator, TetR family</fullName>
    </recommendedName>
</protein>
<evidence type="ECO:0008006" key="3">
    <source>
        <dbReference type="Google" id="ProtNLM"/>
    </source>
</evidence>
<proteinExistence type="predicted"/>
<reference evidence="2" key="1">
    <citation type="journal article" date="2008" name="J. Bacteriol.">
        <title>Genome sequence of the fish pathogen Renibacterium salmoninarum suggests reductive evolution away from an environmental Arthrobacter ancestor.</title>
        <authorList>
            <person name="Wiens G.D."/>
            <person name="Rockey D.D."/>
            <person name="Wu Z."/>
            <person name="Chang J."/>
            <person name="Levy R."/>
            <person name="Crane S."/>
            <person name="Chen D.S."/>
            <person name="Capri G.R."/>
            <person name="Burnett J.R."/>
            <person name="Sudheesh P.S."/>
            <person name="Schipma M.J."/>
            <person name="Burd H."/>
            <person name="Bhattacharyya A."/>
            <person name="Rhodes L.D."/>
            <person name="Kaul R."/>
            <person name="Strom M.S."/>
        </authorList>
    </citation>
    <scope>NUCLEOTIDE SEQUENCE [LARGE SCALE GENOMIC DNA]</scope>
    <source>
        <strain evidence="2">ATCC 33209 / DSM 20767 / JCM 11484 / NBRC 15589 / NCIMB 2235</strain>
    </source>
</reference>
<dbReference type="HOGENOM" id="CLU_2737211_0_0_11"/>
<dbReference type="STRING" id="288705.RSal33209_1127"/>
<evidence type="ECO:0000313" key="2">
    <source>
        <dbReference type="Proteomes" id="UP000002007"/>
    </source>
</evidence>
<dbReference type="Proteomes" id="UP000002007">
    <property type="component" value="Chromosome"/>
</dbReference>
<organism evidence="1 2">
    <name type="scientific">Renibacterium salmoninarum (strain ATCC 33209 / DSM 20767 / JCM 11484 / NBRC 15589 / NCIMB 2235)</name>
    <dbReference type="NCBI Taxonomy" id="288705"/>
    <lineage>
        <taxon>Bacteria</taxon>
        <taxon>Bacillati</taxon>
        <taxon>Actinomycetota</taxon>
        <taxon>Actinomycetes</taxon>
        <taxon>Micrococcales</taxon>
        <taxon>Micrococcaceae</taxon>
        <taxon>Renibacterium</taxon>
    </lineage>
</organism>
<dbReference type="AlphaFoldDB" id="A9WP90"/>
<evidence type="ECO:0000313" key="1">
    <source>
        <dbReference type="EMBL" id="ABY22865.1"/>
    </source>
</evidence>
<dbReference type="EMBL" id="CP000910">
    <property type="protein sequence ID" value="ABY22865.1"/>
    <property type="molecule type" value="Genomic_DNA"/>
</dbReference>
<dbReference type="KEGG" id="rsa:RSal33209_1127"/>